<feature type="region of interest" description="Disordered" evidence="1">
    <location>
        <begin position="31"/>
        <end position="77"/>
    </location>
</feature>
<dbReference type="AlphaFoldDB" id="A0A6A5EB67"/>
<dbReference type="EMBL" id="VHII01000008">
    <property type="protein sequence ID" value="KAF1386311.1"/>
    <property type="molecule type" value="Genomic_DNA"/>
</dbReference>
<dbReference type="InterPro" id="IPR003360">
    <property type="entry name" value="US22-like"/>
</dbReference>
<dbReference type="Proteomes" id="UP000465112">
    <property type="component" value="Chromosome 8"/>
</dbReference>
<comment type="caution">
    <text evidence="2">The sequence shown here is derived from an EMBL/GenBank/DDBJ whole genome shotgun (WGS) entry which is preliminary data.</text>
</comment>
<gene>
    <name evidence="2" type="ORF">PFLUV_G00093340</name>
</gene>
<protein>
    <submittedName>
        <fullName evidence="2">Uncharacterized protein</fullName>
    </submittedName>
</protein>
<organism evidence="2 3">
    <name type="scientific">Perca fluviatilis</name>
    <name type="common">European perch</name>
    <dbReference type="NCBI Taxonomy" id="8168"/>
    <lineage>
        <taxon>Eukaryota</taxon>
        <taxon>Metazoa</taxon>
        <taxon>Chordata</taxon>
        <taxon>Craniata</taxon>
        <taxon>Vertebrata</taxon>
        <taxon>Euteleostomi</taxon>
        <taxon>Actinopterygii</taxon>
        <taxon>Neopterygii</taxon>
        <taxon>Teleostei</taxon>
        <taxon>Neoteleostei</taxon>
        <taxon>Acanthomorphata</taxon>
        <taxon>Eupercaria</taxon>
        <taxon>Perciformes</taxon>
        <taxon>Percoidei</taxon>
        <taxon>Percidae</taxon>
        <taxon>Percinae</taxon>
        <taxon>Perca</taxon>
    </lineage>
</organism>
<keyword evidence="3" id="KW-1185">Reference proteome</keyword>
<name>A0A6A5EB67_PERFL</name>
<sequence>MLQHLKSPWRMHSDDHAQFIWRVAIRLTPDQKMEEEKDPTESAEFADPDLGSVTTARSKEQPQTSDVKPGPSDPKSADQRLALLKEKNTKVEDPDFLKWVSDIVSSNPGVRVKTGGLEVTDYSEEELYEWGTFYLPDIVKMEVVGVVEGTSRTYDQLVLMTCEDRKVYAFDGEKEELHMVAESLEELDQEGLKYPSPESYYKGEAFKHMTEKDWDEVRNSPVGKKLDEEHRKLVEENKSELLECLQSI</sequence>
<evidence type="ECO:0000313" key="2">
    <source>
        <dbReference type="EMBL" id="KAF1386311.1"/>
    </source>
</evidence>
<reference evidence="2 3" key="1">
    <citation type="submission" date="2019-06" db="EMBL/GenBank/DDBJ databases">
        <title>A chromosome-scale genome assembly of the European perch, Perca fluviatilis.</title>
        <authorList>
            <person name="Roques C."/>
            <person name="Zahm M."/>
            <person name="Cabau C."/>
            <person name="Klopp C."/>
            <person name="Bouchez O."/>
            <person name="Donnadieu C."/>
            <person name="Kuhl H."/>
            <person name="Gislard M."/>
            <person name="Guendouz S."/>
            <person name="Journot L."/>
            <person name="Haffray P."/>
            <person name="Bestin A."/>
            <person name="Morvezen R."/>
            <person name="Feron R."/>
            <person name="Wen M."/>
            <person name="Jouanno E."/>
            <person name="Herpin A."/>
            <person name="Schartl M."/>
            <person name="Postlethwait J."/>
            <person name="Schaerlinger B."/>
            <person name="Chardard D."/>
            <person name="Lecocq T."/>
            <person name="Poncet C."/>
            <person name="Jaffrelo L."/>
            <person name="Lampietro C."/>
            <person name="Guiguen Y."/>
        </authorList>
    </citation>
    <scope>NUCLEOTIDE SEQUENCE [LARGE SCALE GENOMIC DNA]</scope>
    <source>
        <tissue evidence="2">Blood</tissue>
    </source>
</reference>
<evidence type="ECO:0000313" key="3">
    <source>
        <dbReference type="Proteomes" id="UP000465112"/>
    </source>
</evidence>
<accession>A0A6A5EB67</accession>
<evidence type="ECO:0000256" key="1">
    <source>
        <dbReference type="SAM" id="MobiDB-lite"/>
    </source>
</evidence>
<proteinExistence type="predicted"/>
<dbReference type="Pfam" id="PF02393">
    <property type="entry name" value="US22"/>
    <property type="match status" value="1"/>
</dbReference>
<feature type="compositionally biased region" description="Polar residues" evidence="1">
    <location>
        <begin position="52"/>
        <end position="66"/>
    </location>
</feature>